<evidence type="ECO:0000313" key="2">
    <source>
        <dbReference type="Proteomes" id="UP000198960"/>
    </source>
</evidence>
<gene>
    <name evidence="1" type="ORF">SAMN05660991_02934</name>
</gene>
<evidence type="ECO:0000313" key="1">
    <source>
        <dbReference type="EMBL" id="SEP02828.1"/>
    </source>
</evidence>
<accession>A0A1H8UJQ4</accession>
<dbReference type="STRING" id="673521.SAMN05660991_02934"/>
<proteinExistence type="predicted"/>
<dbReference type="EMBL" id="FOEE01000008">
    <property type="protein sequence ID" value="SEP02828.1"/>
    <property type="molecule type" value="Genomic_DNA"/>
</dbReference>
<keyword evidence="2" id="KW-1185">Reference proteome</keyword>
<reference evidence="2" key="1">
    <citation type="submission" date="2016-10" db="EMBL/GenBank/DDBJ databases">
        <authorList>
            <person name="Varghese N."/>
            <person name="Submissions S."/>
        </authorList>
    </citation>
    <scope>NUCLEOTIDE SEQUENCE [LARGE SCALE GENOMIC DNA]</scope>
    <source>
        <strain evidence="2">DSM 45413</strain>
    </source>
</reference>
<dbReference type="Proteomes" id="UP000198960">
    <property type="component" value="Unassembled WGS sequence"/>
</dbReference>
<organism evidence="1 2">
    <name type="scientific">Trujillonella endophytica</name>
    <dbReference type="NCBI Taxonomy" id="673521"/>
    <lineage>
        <taxon>Bacteria</taxon>
        <taxon>Bacillati</taxon>
        <taxon>Actinomycetota</taxon>
        <taxon>Actinomycetes</taxon>
        <taxon>Geodermatophilales</taxon>
        <taxon>Geodermatophilaceae</taxon>
        <taxon>Trujillonella</taxon>
    </lineage>
</organism>
<dbReference type="AlphaFoldDB" id="A0A1H8UJQ4"/>
<protein>
    <submittedName>
        <fullName evidence="1">Uncharacterized protein</fullName>
    </submittedName>
</protein>
<sequence>MTAQPIPPAWVAVLNAAFERCAAAGYGRTELLPDGGKRFEAYPGQEDAAADFLEALLIGRTA</sequence>
<dbReference type="OrthoDB" id="5197874at2"/>
<dbReference type="RefSeq" id="WP_091944631.1">
    <property type="nucleotide sequence ID" value="NZ_FOEE01000008.1"/>
</dbReference>
<name>A0A1H8UJQ4_9ACTN</name>